<name>A0A090L089_STRRB</name>
<gene>
    <name evidence="1 3 4" type="ORF">SRAE_0000067300</name>
</gene>
<dbReference type="GeneID" id="36373920"/>
<evidence type="ECO:0000313" key="2">
    <source>
        <dbReference type="Proteomes" id="UP000035682"/>
    </source>
</evidence>
<reference evidence="1" key="2">
    <citation type="submission" date="2014-09" db="EMBL/GenBank/DDBJ databases">
        <authorList>
            <person name="Aslett A.Martin."/>
        </authorList>
    </citation>
    <scope>NUCLEOTIDE SEQUENCE</scope>
    <source>
        <strain evidence="1">ED321 Heterogonic</strain>
    </source>
</reference>
<dbReference type="AlphaFoldDB" id="A0A090L089"/>
<evidence type="ECO:0000313" key="1">
    <source>
        <dbReference type="EMBL" id="CEF61552.1"/>
    </source>
</evidence>
<dbReference type="CTD" id="36373920"/>
<dbReference type="EMBL" id="LN609411">
    <property type="protein sequence ID" value="CEF61552.1"/>
    <property type="molecule type" value="Genomic_DNA"/>
</dbReference>
<proteinExistence type="predicted"/>
<reference evidence="3" key="3">
    <citation type="submission" date="2020-12" db="UniProtKB">
        <authorList>
            <consortium name="WormBaseParasite"/>
        </authorList>
    </citation>
    <scope>IDENTIFICATION</scope>
</reference>
<protein>
    <submittedName>
        <fullName evidence="1 3">Uncharacterized protein</fullName>
    </submittedName>
</protein>
<dbReference type="RefSeq" id="XP_024500761.1">
    <property type="nucleotide sequence ID" value="XM_024646595.1"/>
</dbReference>
<dbReference type="WBParaSite" id="SRAE_0000067300.1">
    <property type="protein sequence ID" value="SRAE_0000067300.1"/>
    <property type="gene ID" value="WBGene00256422"/>
</dbReference>
<keyword evidence="2" id="KW-1185">Reference proteome</keyword>
<organism evidence="1">
    <name type="scientific">Strongyloides ratti</name>
    <name type="common">Parasitic roundworm</name>
    <dbReference type="NCBI Taxonomy" id="34506"/>
    <lineage>
        <taxon>Eukaryota</taxon>
        <taxon>Metazoa</taxon>
        <taxon>Ecdysozoa</taxon>
        <taxon>Nematoda</taxon>
        <taxon>Chromadorea</taxon>
        <taxon>Rhabditida</taxon>
        <taxon>Tylenchina</taxon>
        <taxon>Panagrolaimomorpha</taxon>
        <taxon>Strongyloidoidea</taxon>
        <taxon>Strongyloididae</taxon>
        <taxon>Strongyloides</taxon>
    </lineage>
</organism>
<sequence>MNPCSACERHRTMRKLHKHLVEVRKYAAKLIRILDNMPYSCSDEINLFRHYSSMNPVQLGQAEMDCHFCTLSEEGKVICIYKDSKKEDEKK</sequence>
<evidence type="ECO:0000313" key="4">
    <source>
        <dbReference type="WormBase" id="SRAE_0000067300"/>
    </source>
</evidence>
<dbReference type="Proteomes" id="UP000035682">
    <property type="component" value="Unplaced"/>
</dbReference>
<evidence type="ECO:0000313" key="3">
    <source>
        <dbReference type="WBParaSite" id="SRAE_0000067300.1"/>
    </source>
</evidence>
<accession>A0A090L089</accession>
<reference evidence="2" key="1">
    <citation type="submission" date="2014-09" db="EMBL/GenBank/DDBJ databases">
        <authorList>
            <person name="Martin A.A."/>
        </authorList>
    </citation>
    <scope>NUCLEOTIDE SEQUENCE</scope>
    <source>
        <strain evidence="2">ED321</strain>
    </source>
</reference>
<dbReference type="WormBase" id="SRAE_0000067300">
    <property type="protein sequence ID" value="SRP06397"/>
    <property type="gene ID" value="WBGene00256422"/>
</dbReference>